<dbReference type="AlphaFoldDB" id="A0A5B8JH70"/>
<dbReference type="PROSITE" id="PS51318">
    <property type="entry name" value="TAT"/>
    <property type="match status" value="1"/>
</dbReference>
<protein>
    <recommendedName>
        <fullName evidence="4">Lipoprotein</fullName>
    </recommendedName>
</protein>
<name>A0A5B8JH70_9ACTN</name>
<dbReference type="InterPro" id="IPR006311">
    <property type="entry name" value="TAT_signal"/>
</dbReference>
<dbReference type="EMBL" id="CP042266">
    <property type="protein sequence ID" value="QDY77140.1"/>
    <property type="molecule type" value="Genomic_DNA"/>
</dbReference>
<dbReference type="RefSeq" id="WP_146480426.1">
    <property type="nucleotide sequence ID" value="NZ_CP042266.1"/>
</dbReference>
<dbReference type="OrthoDB" id="3212108at2"/>
<dbReference type="SUPFAM" id="SSF109998">
    <property type="entry name" value="Triger factor/SurA peptide-binding domain-like"/>
    <property type="match status" value="1"/>
</dbReference>
<evidence type="ECO:0000256" key="1">
    <source>
        <dbReference type="SAM" id="SignalP"/>
    </source>
</evidence>
<evidence type="ECO:0008006" key="4">
    <source>
        <dbReference type="Google" id="ProtNLM"/>
    </source>
</evidence>
<organism evidence="2 3">
    <name type="scientific">Streptomyces qinzhouensis</name>
    <dbReference type="NCBI Taxonomy" id="2599401"/>
    <lineage>
        <taxon>Bacteria</taxon>
        <taxon>Bacillati</taxon>
        <taxon>Actinomycetota</taxon>
        <taxon>Actinomycetes</taxon>
        <taxon>Kitasatosporales</taxon>
        <taxon>Streptomycetaceae</taxon>
        <taxon>Streptomyces</taxon>
    </lineage>
</organism>
<sequence>MHRRRRTAISVSAVLLAAAPLLTACGSEAHPGAAAVIGGQRVEVSTLQAQVADVRAAQAKAPQGQQMIADTGQLGRAKLFDLIVDKVVKKAAADAGVTVTRKELQQAQAAYAQQAGGEQALAATFLQQRGVAPDQVGGVVEREVLIGKLAESIGAANTPDGQQKLNAVFTAAAKSLDIDVNPRYGTWDNKKLVLGDYRAPWITQLTKPAPPAEATVPTA</sequence>
<accession>A0A5B8JH70</accession>
<keyword evidence="3" id="KW-1185">Reference proteome</keyword>
<gene>
    <name evidence="2" type="ORF">FQU76_12120</name>
</gene>
<feature type="chain" id="PRO_5023077307" description="Lipoprotein" evidence="1">
    <location>
        <begin position="30"/>
        <end position="219"/>
    </location>
</feature>
<dbReference type="InterPro" id="IPR027304">
    <property type="entry name" value="Trigger_fact/SurA_dom_sf"/>
</dbReference>
<evidence type="ECO:0000313" key="3">
    <source>
        <dbReference type="Proteomes" id="UP000320580"/>
    </source>
</evidence>
<dbReference type="PROSITE" id="PS51257">
    <property type="entry name" value="PROKAR_LIPOPROTEIN"/>
    <property type="match status" value="1"/>
</dbReference>
<dbReference type="Pfam" id="PF13624">
    <property type="entry name" value="SurA_N_3"/>
    <property type="match status" value="1"/>
</dbReference>
<feature type="signal peptide" evidence="1">
    <location>
        <begin position="1"/>
        <end position="29"/>
    </location>
</feature>
<dbReference type="KEGG" id="sqz:FQU76_12120"/>
<proteinExistence type="predicted"/>
<reference evidence="2 3" key="1">
    <citation type="submission" date="2019-07" db="EMBL/GenBank/DDBJ databases">
        <authorList>
            <person name="Zhu P."/>
        </authorList>
    </citation>
    <scope>NUCLEOTIDE SEQUENCE [LARGE SCALE GENOMIC DNA]</scope>
    <source>
        <strain evidence="2 3">SSL-25</strain>
    </source>
</reference>
<evidence type="ECO:0000313" key="2">
    <source>
        <dbReference type="EMBL" id="QDY77140.1"/>
    </source>
</evidence>
<keyword evidence="1" id="KW-0732">Signal</keyword>
<dbReference type="Gene3D" id="1.10.4030.10">
    <property type="entry name" value="Porin chaperone SurA, peptide-binding domain"/>
    <property type="match status" value="1"/>
</dbReference>
<dbReference type="Proteomes" id="UP000320580">
    <property type="component" value="Chromosome"/>
</dbReference>